<evidence type="ECO:0000259" key="11">
    <source>
        <dbReference type="Pfam" id="PF00133"/>
    </source>
</evidence>
<dbReference type="InterPro" id="IPR014729">
    <property type="entry name" value="Rossmann-like_a/b/a_fold"/>
</dbReference>
<evidence type="ECO:0000313" key="14">
    <source>
        <dbReference type="EMBL" id="MBM3274470.1"/>
    </source>
</evidence>
<keyword evidence="6" id="KW-0648">Protein biosynthesis</keyword>
<dbReference type="SUPFAM" id="SSF50677">
    <property type="entry name" value="ValRS/IleRS/LeuRS editing domain"/>
    <property type="match status" value="1"/>
</dbReference>
<reference evidence="14 15" key="1">
    <citation type="submission" date="2019-03" db="EMBL/GenBank/DDBJ databases">
        <title>Lake Tanganyika Metagenome-Assembled Genomes (MAGs).</title>
        <authorList>
            <person name="Tran P."/>
        </authorList>
    </citation>
    <scope>NUCLEOTIDE SEQUENCE [LARGE SCALE GENOMIC DNA]</scope>
    <source>
        <strain evidence="14">K_DeepCast_65m_m2_236</strain>
    </source>
</reference>
<comment type="similarity">
    <text evidence="1">Belongs to the class-I aminoacyl-tRNA synthetase family. IleS type 1 subfamily.</text>
</comment>
<dbReference type="InterPro" id="IPR009008">
    <property type="entry name" value="Val/Leu/Ile-tRNA-synth_edit"/>
</dbReference>
<dbReference type="Gene3D" id="3.90.740.10">
    <property type="entry name" value="Valyl/Leucyl/Isoleucyl-tRNA synthetase, editing domain"/>
    <property type="match status" value="1"/>
</dbReference>
<dbReference type="EC" id="6.1.1.5" evidence="2 10"/>
<gene>
    <name evidence="14" type="primary">ileS</name>
    <name evidence="14" type="ORF">FJZ00_04920</name>
</gene>
<dbReference type="InterPro" id="IPR033708">
    <property type="entry name" value="Anticodon_Ile_BEm"/>
</dbReference>
<dbReference type="InterPro" id="IPR013155">
    <property type="entry name" value="M/V/L/I-tRNA-synth_anticd-bd"/>
</dbReference>
<evidence type="ECO:0000256" key="2">
    <source>
        <dbReference type="ARBA" id="ARBA00013165"/>
    </source>
</evidence>
<keyword evidence="4" id="KW-0547">Nucleotide-binding</keyword>
<dbReference type="InterPro" id="IPR009080">
    <property type="entry name" value="tRNAsynth_Ia_anticodon-bd"/>
</dbReference>
<dbReference type="GO" id="GO:0004822">
    <property type="term" value="F:isoleucine-tRNA ligase activity"/>
    <property type="evidence" value="ECO:0007669"/>
    <property type="project" value="UniProtKB-UniRule"/>
</dbReference>
<dbReference type="Gene3D" id="3.40.50.620">
    <property type="entry name" value="HUPs"/>
    <property type="match status" value="1"/>
</dbReference>
<dbReference type="InterPro" id="IPR002300">
    <property type="entry name" value="aa-tRNA-synth_Ia"/>
</dbReference>
<dbReference type="InterPro" id="IPR002301">
    <property type="entry name" value="Ile-tRNA-ligase"/>
</dbReference>
<protein>
    <recommendedName>
        <fullName evidence="2 10">Isoleucine--tRNA ligase</fullName>
        <ecNumber evidence="2 10">6.1.1.5</ecNumber>
    </recommendedName>
</protein>
<dbReference type="Pfam" id="PF06827">
    <property type="entry name" value="zf-FPG_IleRS"/>
    <property type="match status" value="1"/>
</dbReference>
<dbReference type="FunFam" id="3.40.50.620:FF:000305">
    <property type="entry name" value="Isoleucine--tRNA ligase"/>
    <property type="match status" value="1"/>
</dbReference>
<name>A0A937X5C3_9BACT</name>
<evidence type="ECO:0000256" key="1">
    <source>
        <dbReference type="ARBA" id="ARBA00006887"/>
    </source>
</evidence>
<dbReference type="PANTHER" id="PTHR42765">
    <property type="entry name" value="SOLEUCYL-TRNA SYNTHETASE"/>
    <property type="match status" value="1"/>
</dbReference>
<keyword evidence="5" id="KW-0067">ATP-binding</keyword>
<feature type="non-terminal residue" evidence="14">
    <location>
        <position position="1"/>
    </location>
</feature>
<evidence type="ECO:0000313" key="15">
    <source>
        <dbReference type="Proteomes" id="UP000703893"/>
    </source>
</evidence>
<evidence type="ECO:0000256" key="10">
    <source>
        <dbReference type="NCBIfam" id="TIGR00392"/>
    </source>
</evidence>
<dbReference type="GO" id="GO:0006428">
    <property type="term" value="P:isoleucyl-tRNA aminoacylation"/>
    <property type="evidence" value="ECO:0007669"/>
    <property type="project" value="UniProtKB-UniRule"/>
</dbReference>
<dbReference type="GO" id="GO:0005524">
    <property type="term" value="F:ATP binding"/>
    <property type="evidence" value="ECO:0007669"/>
    <property type="project" value="UniProtKB-KW"/>
</dbReference>
<organism evidence="14 15">
    <name type="scientific">Candidatus Tanganyikabacteria bacterium</name>
    <dbReference type="NCBI Taxonomy" id="2961651"/>
    <lineage>
        <taxon>Bacteria</taxon>
        <taxon>Bacillati</taxon>
        <taxon>Candidatus Sericytochromatia</taxon>
        <taxon>Candidatus Tanganyikabacteria</taxon>
    </lineage>
</organism>
<feature type="domain" description="Methionyl/Valyl/Leucyl/Isoleucyl-tRNA synthetase anticodon-binding" evidence="13">
    <location>
        <begin position="505"/>
        <end position="661"/>
    </location>
</feature>
<evidence type="ECO:0000256" key="8">
    <source>
        <dbReference type="ARBA" id="ARBA00025217"/>
    </source>
</evidence>
<dbReference type="InterPro" id="IPR050081">
    <property type="entry name" value="Ile-tRNA_ligase"/>
</dbReference>
<dbReference type="PRINTS" id="PR00984">
    <property type="entry name" value="TRNASYNTHILE"/>
</dbReference>
<evidence type="ECO:0000256" key="7">
    <source>
        <dbReference type="ARBA" id="ARBA00023146"/>
    </source>
</evidence>
<dbReference type="GO" id="GO:0005829">
    <property type="term" value="C:cytosol"/>
    <property type="evidence" value="ECO:0007669"/>
    <property type="project" value="TreeGrafter"/>
</dbReference>
<sequence length="736" mass="81386">VTALAEAEVEYEDHVSPSIFVGFQVTQSAALSTFLAAGRDVRLVVWTTTPWTLPANLAIAAHPDLDYVVVDTGNQLLVIRAGAFELLEAAKLPGMKDLGLSFLAGADASKIVATVKGRDLEHSQYRHPFLDRESPVILGHHVEDSQSGLVHTAPGHGHDDYVIGQAYGLAILAPLDDRGHFTEAGGELVQGMFHAKANPVIVEELGKRGALLANDTLSHSYPHCWRCHKPVIYRATDQWFASVAGFREKALEEIKKVKWHPANGEVRITNMIANRTDWCISRQRSWGVPIPVFYCDGCNGILITPDSTEHVAGIFETEGSDAWWNRSAEALLPPGLACPACGHARFRKEKDIMDVWFDSGTSHEGVAAARGLGWPVDLYLEGSDQYRGWFQSSLLTAVATRGAAPYRMVITHGFALDEQRRKMSKSLGNIVDPNEVIKNLGADVLRLWVSSQDYTSDVTISNQMLQQLAEVYRKIRNTARFLLGNLYDFDPARDAVPYADLPELDRFALHRLQEVIREVREDFETFHYDPFFQLVQNYCVQDLSGFYLDVLKDRLYASAPTSRLRRSAQTVLHEILQALMRLVSPVLAHLAEDIYAFMPAAQKGADPSVFLLDFPVVNEKWLDEGLAERWRGVLALRGEVNKLLEEARQRKEIGSSADAKATVPAALLPADNLREALNVSQVAIDASGGARVAPAPGEKCQRCWLILPSVGHAKGHTDLCERCSDVMESLQATAKA</sequence>
<dbReference type="NCBIfam" id="TIGR00392">
    <property type="entry name" value="ileS"/>
    <property type="match status" value="1"/>
</dbReference>
<dbReference type="CDD" id="cd07960">
    <property type="entry name" value="Anticodon_Ia_Ile_BEm"/>
    <property type="match status" value="1"/>
</dbReference>
<keyword evidence="3 14" id="KW-0436">Ligase</keyword>
<comment type="catalytic activity">
    <reaction evidence="9">
        <text>tRNA(Ile) + L-isoleucine + ATP = L-isoleucyl-tRNA(Ile) + AMP + diphosphate</text>
        <dbReference type="Rhea" id="RHEA:11060"/>
        <dbReference type="Rhea" id="RHEA-COMP:9666"/>
        <dbReference type="Rhea" id="RHEA-COMP:9695"/>
        <dbReference type="ChEBI" id="CHEBI:30616"/>
        <dbReference type="ChEBI" id="CHEBI:33019"/>
        <dbReference type="ChEBI" id="CHEBI:58045"/>
        <dbReference type="ChEBI" id="CHEBI:78442"/>
        <dbReference type="ChEBI" id="CHEBI:78528"/>
        <dbReference type="ChEBI" id="CHEBI:456215"/>
        <dbReference type="EC" id="6.1.1.5"/>
    </reaction>
</comment>
<comment type="caution">
    <text evidence="14">The sequence shown here is derived from an EMBL/GenBank/DDBJ whole genome shotgun (WGS) entry which is preliminary data.</text>
</comment>
<dbReference type="PANTHER" id="PTHR42765:SF1">
    <property type="entry name" value="ISOLEUCINE--TRNA LIGASE, MITOCHONDRIAL"/>
    <property type="match status" value="1"/>
</dbReference>
<evidence type="ECO:0000256" key="3">
    <source>
        <dbReference type="ARBA" id="ARBA00022598"/>
    </source>
</evidence>
<evidence type="ECO:0000259" key="12">
    <source>
        <dbReference type="Pfam" id="PF06827"/>
    </source>
</evidence>
<dbReference type="AlphaFoldDB" id="A0A937X5C3"/>
<evidence type="ECO:0000256" key="5">
    <source>
        <dbReference type="ARBA" id="ARBA00022840"/>
    </source>
</evidence>
<evidence type="ECO:0000256" key="9">
    <source>
        <dbReference type="ARBA" id="ARBA00048359"/>
    </source>
</evidence>
<dbReference type="CDD" id="cd00818">
    <property type="entry name" value="IleRS_core"/>
    <property type="match status" value="1"/>
</dbReference>
<evidence type="ECO:0000256" key="6">
    <source>
        <dbReference type="ARBA" id="ARBA00022917"/>
    </source>
</evidence>
<dbReference type="Pfam" id="PF08264">
    <property type="entry name" value="Anticodon_1"/>
    <property type="match status" value="1"/>
</dbReference>
<feature type="domain" description="Zinc finger FPG/IleRS-type" evidence="12">
    <location>
        <begin position="697"/>
        <end position="726"/>
    </location>
</feature>
<comment type="function">
    <text evidence="8">Catalyzes the attachment of isoleucine to tRNA(Ile). As IleRS can inadvertently accommodate and process structurally similar amino acids such as valine, to avoid such errors it has two additional distinct tRNA(Ile)-dependent editing activities. One activity is designated as 'pretransfer' editing and involves the hydrolysis of activated Val-AMP. The other activity is designated 'posttransfer' editing and involves deacylation of mischarged Val-tRNA(Ile).</text>
</comment>
<dbReference type="GO" id="GO:0000049">
    <property type="term" value="F:tRNA binding"/>
    <property type="evidence" value="ECO:0007669"/>
    <property type="project" value="InterPro"/>
</dbReference>
<dbReference type="Proteomes" id="UP000703893">
    <property type="component" value="Unassembled WGS sequence"/>
</dbReference>
<evidence type="ECO:0000259" key="13">
    <source>
        <dbReference type="Pfam" id="PF08264"/>
    </source>
</evidence>
<dbReference type="Gene3D" id="1.10.730.20">
    <property type="match status" value="1"/>
</dbReference>
<dbReference type="GO" id="GO:0002161">
    <property type="term" value="F:aminoacyl-tRNA deacylase activity"/>
    <property type="evidence" value="ECO:0007669"/>
    <property type="project" value="InterPro"/>
</dbReference>
<dbReference type="EMBL" id="VGJX01000226">
    <property type="protein sequence ID" value="MBM3274470.1"/>
    <property type="molecule type" value="Genomic_DNA"/>
</dbReference>
<feature type="domain" description="Aminoacyl-tRNA synthetase class Ia" evidence="11">
    <location>
        <begin position="2"/>
        <end position="461"/>
    </location>
</feature>
<dbReference type="Pfam" id="PF00133">
    <property type="entry name" value="tRNA-synt_1"/>
    <property type="match status" value="1"/>
</dbReference>
<dbReference type="SUPFAM" id="SSF52374">
    <property type="entry name" value="Nucleotidylyl transferase"/>
    <property type="match status" value="1"/>
</dbReference>
<proteinExistence type="inferred from homology"/>
<evidence type="ECO:0000256" key="4">
    <source>
        <dbReference type="ARBA" id="ARBA00022741"/>
    </source>
</evidence>
<dbReference type="InterPro" id="IPR010663">
    <property type="entry name" value="Znf_FPG/IleRS"/>
</dbReference>
<dbReference type="Gene3D" id="1.10.10.830">
    <property type="entry name" value="Ile-tRNA synthetase CP2 domain-like"/>
    <property type="match status" value="1"/>
</dbReference>
<keyword evidence="7" id="KW-0030">Aminoacyl-tRNA synthetase</keyword>
<dbReference type="SUPFAM" id="SSF47323">
    <property type="entry name" value="Anticodon-binding domain of a subclass of class I aminoacyl-tRNA synthetases"/>
    <property type="match status" value="1"/>
</dbReference>
<accession>A0A937X5C3</accession>